<keyword evidence="5" id="KW-0482">Metalloprotease</keyword>
<evidence type="ECO:0000313" key="9">
    <source>
        <dbReference type="Proteomes" id="UP001057474"/>
    </source>
</evidence>
<dbReference type="InterPro" id="IPR001405">
    <property type="entry name" value="UPF0758"/>
</dbReference>
<evidence type="ECO:0000313" key="8">
    <source>
        <dbReference type="EMBL" id="USQ14412.1"/>
    </source>
</evidence>
<feature type="domain" description="MPN" evidence="7">
    <location>
        <begin position="102"/>
        <end position="225"/>
    </location>
</feature>
<keyword evidence="2" id="KW-0479">Metal-binding</keyword>
<name>A0ABY4Y9V7_9GAMM</name>
<dbReference type="PANTHER" id="PTHR30471:SF3">
    <property type="entry name" value="UPF0758 PROTEIN YEES-RELATED"/>
    <property type="match status" value="1"/>
</dbReference>
<protein>
    <submittedName>
        <fullName evidence="8">DNA repair protein RadC</fullName>
    </submittedName>
</protein>
<organism evidence="8 9">
    <name type="scientific">Legionella lytica</name>
    <dbReference type="NCBI Taxonomy" id="96232"/>
    <lineage>
        <taxon>Bacteria</taxon>
        <taxon>Pseudomonadati</taxon>
        <taxon>Pseudomonadota</taxon>
        <taxon>Gammaproteobacteria</taxon>
        <taxon>Legionellales</taxon>
        <taxon>Legionellaceae</taxon>
        <taxon>Legionella</taxon>
    </lineage>
</organism>
<dbReference type="EMBL" id="CP071527">
    <property type="protein sequence ID" value="USQ14412.1"/>
    <property type="molecule type" value="Genomic_DNA"/>
</dbReference>
<dbReference type="SUPFAM" id="SSF47781">
    <property type="entry name" value="RuvA domain 2-like"/>
    <property type="match status" value="1"/>
</dbReference>
<dbReference type="PROSITE" id="PS01302">
    <property type="entry name" value="UPF0758"/>
    <property type="match status" value="1"/>
</dbReference>
<dbReference type="InterPro" id="IPR046778">
    <property type="entry name" value="UPF0758_N"/>
</dbReference>
<dbReference type="NCBIfam" id="TIGR00608">
    <property type="entry name" value="radc"/>
    <property type="match status" value="1"/>
</dbReference>
<dbReference type="InterPro" id="IPR010994">
    <property type="entry name" value="RuvA_2-like"/>
</dbReference>
<evidence type="ECO:0000256" key="2">
    <source>
        <dbReference type="ARBA" id="ARBA00022723"/>
    </source>
</evidence>
<dbReference type="CDD" id="cd08071">
    <property type="entry name" value="MPN_DUF2466"/>
    <property type="match status" value="1"/>
</dbReference>
<keyword evidence="1" id="KW-0645">Protease</keyword>
<evidence type="ECO:0000256" key="6">
    <source>
        <dbReference type="RuleBase" id="RU003797"/>
    </source>
</evidence>
<dbReference type="Pfam" id="PF04002">
    <property type="entry name" value="RadC"/>
    <property type="match status" value="1"/>
</dbReference>
<dbReference type="PROSITE" id="PS50249">
    <property type="entry name" value="MPN"/>
    <property type="match status" value="1"/>
</dbReference>
<accession>A0ABY4Y9V7</accession>
<evidence type="ECO:0000256" key="1">
    <source>
        <dbReference type="ARBA" id="ARBA00022670"/>
    </source>
</evidence>
<sequence>MTFVQTTRQLNLRERLLTNGVQSLSDTELLAIFISSGSGKRSCLQLAADLLRHLGDLRGVLNANQQHFQQVPGLGEVRYTQLQAVKEICRRSDFIQLQKESQITNSKQTYAYLKKRLRDYKNETFAAIFLDNQHRIISYEELFSGTINTATIHPRPIVERVLQLNAAALILAHNHPSGVSDASQQDIAATERIRDALELVDARLLDHIVIGDNEVYSIIAESKWICN</sequence>
<dbReference type="InterPro" id="IPR020891">
    <property type="entry name" value="UPF0758_CS"/>
</dbReference>
<evidence type="ECO:0000256" key="5">
    <source>
        <dbReference type="ARBA" id="ARBA00023049"/>
    </source>
</evidence>
<dbReference type="Proteomes" id="UP001057474">
    <property type="component" value="Chromosome"/>
</dbReference>
<keyword evidence="3" id="KW-0378">Hydrolase</keyword>
<dbReference type="RefSeq" id="WP_252581029.1">
    <property type="nucleotide sequence ID" value="NZ_CP071527.1"/>
</dbReference>
<keyword evidence="9" id="KW-1185">Reference proteome</keyword>
<proteinExistence type="inferred from homology"/>
<dbReference type="Gene3D" id="3.40.140.10">
    <property type="entry name" value="Cytidine Deaminase, domain 2"/>
    <property type="match status" value="1"/>
</dbReference>
<comment type="similarity">
    <text evidence="6">Belongs to the UPF0758 family.</text>
</comment>
<dbReference type="InterPro" id="IPR037518">
    <property type="entry name" value="MPN"/>
</dbReference>
<evidence type="ECO:0000256" key="4">
    <source>
        <dbReference type="ARBA" id="ARBA00022833"/>
    </source>
</evidence>
<dbReference type="NCBIfam" id="NF000642">
    <property type="entry name" value="PRK00024.1"/>
    <property type="match status" value="1"/>
</dbReference>
<reference evidence="8" key="1">
    <citation type="submission" date="2021-03" db="EMBL/GenBank/DDBJ databases">
        <title>Legionella lytica PCM 2298.</title>
        <authorList>
            <person name="Koper P."/>
        </authorList>
    </citation>
    <scope>NUCLEOTIDE SEQUENCE</scope>
    <source>
        <strain evidence="8">PCM 2298</strain>
    </source>
</reference>
<dbReference type="InterPro" id="IPR025657">
    <property type="entry name" value="RadC_JAB"/>
</dbReference>
<evidence type="ECO:0000259" key="7">
    <source>
        <dbReference type="PROSITE" id="PS50249"/>
    </source>
</evidence>
<gene>
    <name evidence="8" type="primary">radC</name>
    <name evidence="8" type="ORF">J2N86_03545</name>
</gene>
<evidence type="ECO:0000256" key="3">
    <source>
        <dbReference type="ARBA" id="ARBA00022801"/>
    </source>
</evidence>
<dbReference type="Pfam" id="PF20582">
    <property type="entry name" value="UPF0758_N"/>
    <property type="match status" value="1"/>
</dbReference>
<dbReference type="PANTHER" id="PTHR30471">
    <property type="entry name" value="DNA REPAIR PROTEIN RADC"/>
    <property type="match status" value="1"/>
</dbReference>
<keyword evidence="4" id="KW-0862">Zinc</keyword>